<dbReference type="Pfam" id="PF19680">
    <property type="entry name" value="DUF6182"/>
    <property type="match status" value="1"/>
</dbReference>
<gene>
    <name evidence="1" type="ORF">ACFQZM_40460</name>
</gene>
<dbReference type="InterPro" id="IPR045754">
    <property type="entry name" value="DUF6182"/>
</dbReference>
<dbReference type="EMBL" id="JBHTGP010000024">
    <property type="protein sequence ID" value="MFD0690820.1"/>
    <property type="molecule type" value="Genomic_DNA"/>
</dbReference>
<organism evidence="1 2">
    <name type="scientific">Actinomadura fibrosa</name>
    <dbReference type="NCBI Taxonomy" id="111802"/>
    <lineage>
        <taxon>Bacteria</taxon>
        <taxon>Bacillati</taxon>
        <taxon>Actinomycetota</taxon>
        <taxon>Actinomycetes</taxon>
        <taxon>Streptosporangiales</taxon>
        <taxon>Thermomonosporaceae</taxon>
        <taxon>Actinomadura</taxon>
    </lineage>
</organism>
<reference evidence="2" key="1">
    <citation type="journal article" date="2019" name="Int. J. Syst. Evol. Microbiol.">
        <title>The Global Catalogue of Microorganisms (GCM) 10K type strain sequencing project: providing services to taxonomists for standard genome sequencing and annotation.</title>
        <authorList>
            <consortium name="The Broad Institute Genomics Platform"/>
            <consortium name="The Broad Institute Genome Sequencing Center for Infectious Disease"/>
            <person name="Wu L."/>
            <person name="Ma J."/>
        </authorList>
    </citation>
    <scope>NUCLEOTIDE SEQUENCE [LARGE SCALE GENOMIC DNA]</scope>
    <source>
        <strain evidence="2">JCM 9371</strain>
    </source>
</reference>
<comment type="caution">
    <text evidence="1">The sequence shown here is derived from an EMBL/GenBank/DDBJ whole genome shotgun (WGS) entry which is preliminary data.</text>
</comment>
<keyword evidence="2" id="KW-1185">Reference proteome</keyword>
<protein>
    <submittedName>
        <fullName evidence="1">DUF6182 family protein</fullName>
    </submittedName>
</protein>
<evidence type="ECO:0000313" key="2">
    <source>
        <dbReference type="Proteomes" id="UP001597063"/>
    </source>
</evidence>
<evidence type="ECO:0000313" key="1">
    <source>
        <dbReference type="EMBL" id="MFD0690820.1"/>
    </source>
</evidence>
<name>A0ABW2XYC8_9ACTN</name>
<dbReference type="Proteomes" id="UP001597063">
    <property type="component" value="Unassembled WGS sequence"/>
</dbReference>
<proteinExistence type="predicted"/>
<accession>A0ABW2XYC8</accession>
<sequence length="229" mass="24739">MLSQDELRARFEERVVRAGRMPPDPRDAGRVGAVAVLRDFSPGTFARSAVAFAREARGTRGMRGTRGDWAAAWYAGFTRTIFLAGDPRNLLERHPCRHLDPDGDIAWYGPGPLADHGALRRLLRPFQGPLGVAVPFVQEIPLDGGEAAGSGLALLEVSAAGLPVEDYLVNVNHLLAEAVLDGLLDGTGRLLIRHVAHEPDPPAGYDRIRVTADPRTPGRLRAHACLRVG</sequence>
<dbReference type="RefSeq" id="WP_131756771.1">
    <property type="nucleotide sequence ID" value="NZ_CAACUY010000021.1"/>
</dbReference>